<protein>
    <recommendedName>
        <fullName evidence="1">DUF3444 domain-containing protein</fullName>
    </recommendedName>
</protein>
<name>A0ABD2ZWB8_9GENT</name>
<comment type="caution">
    <text evidence="2">The sequence shown here is derived from an EMBL/GenBank/DDBJ whole genome shotgun (WGS) entry which is preliminary data.</text>
</comment>
<accession>A0ABD2ZWB8</accession>
<organism evidence="2 3">
    <name type="scientific">Cinchona calisaya</name>
    <dbReference type="NCBI Taxonomy" id="153742"/>
    <lineage>
        <taxon>Eukaryota</taxon>
        <taxon>Viridiplantae</taxon>
        <taxon>Streptophyta</taxon>
        <taxon>Embryophyta</taxon>
        <taxon>Tracheophyta</taxon>
        <taxon>Spermatophyta</taxon>
        <taxon>Magnoliopsida</taxon>
        <taxon>eudicotyledons</taxon>
        <taxon>Gunneridae</taxon>
        <taxon>Pentapetalae</taxon>
        <taxon>asterids</taxon>
        <taxon>lamiids</taxon>
        <taxon>Gentianales</taxon>
        <taxon>Rubiaceae</taxon>
        <taxon>Cinchonoideae</taxon>
        <taxon>Cinchoneae</taxon>
        <taxon>Cinchona</taxon>
    </lineage>
</organism>
<evidence type="ECO:0000259" key="1">
    <source>
        <dbReference type="Pfam" id="PF11926"/>
    </source>
</evidence>
<keyword evidence="3" id="KW-1185">Reference proteome</keyword>
<dbReference type="PANTHER" id="PTHR45089">
    <property type="entry name" value="DNAJ HEAT SHOCK AMINO-TERMINAL DOMAIN PROTEIN-RELATED"/>
    <property type="match status" value="1"/>
</dbReference>
<dbReference type="AlphaFoldDB" id="A0ABD2ZWB8"/>
<dbReference type="Pfam" id="PF11926">
    <property type="entry name" value="DUF3444"/>
    <property type="match status" value="1"/>
</dbReference>
<sequence length="122" mass="14070">GFRYQNVEALSLSLYRFSHPVCFREEDGRRYLIHPVVEVVDRYATSTRVAHLDKLEGFVSLFQRRSHVKNDSVLIEDSQLYRFAHKVASFKMSSNHEKGAPEGSFELDPQSLPAVTPFELHC</sequence>
<proteinExistence type="predicted"/>
<dbReference type="PANTHER" id="PTHR45089:SF24">
    <property type="entry name" value="DNAJ HEAT SHOCK N-TERMINAL DOMAIN-CONTAINING PROTEIN"/>
    <property type="match status" value="1"/>
</dbReference>
<evidence type="ECO:0000313" key="3">
    <source>
        <dbReference type="Proteomes" id="UP001630127"/>
    </source>
</evidence>
<dbReference type="InterPro" id="IPR024593">
    <property type="entry name" value="DUF3444"/>
</dbReference>
<dbReference type="Proteomes" id="UP001630127">
    <property type="component" value="Unassembled WGS sequence"/>
</dbReference>
<dbReference type="EMBL" id="JBJUIK010000007">
    <property type="protein sequence ID" value="KAL3523707.1"/>
    <property type="molecule type" value="Genomic_DNA"/>
</dbReference>
<evidence type="ECO:0000313" key="2">
    <source>
        <dbReference type="EMBL" id="KAL3523707.1"/>
    </source>
</evidence>
<gene>
    <name evidence="2" type="ORF">ACH5RR_016541</name>
</gene>
<feature type="non-terminal residue" evidence="2">
    <location>
        <position position="1"/>
    </location>
</feature>
<reference evidence="2 3" key="1">
    <citation type="submission" date="2024-11" db="EMBL/GenBank/DDBJ databases">
        <title>A near-complete genome assembly of Cinchona calisaya.</title>
        <authorList>
            <person name="Lian D.C."/>
            <person name="Zhao X.W."/>
            <person name="Wei L."/>
        </authorList>
    </citation>
    <scope>NUCLEOTIDE SEQUENCE [LARGE SCALE GENOMIC DNA]</scope>
    <source>
        <tissue evidence="2">Nenye</tissue>
    </source>
</reference>
<feature type="domain" description="DUF3444" evidence="1">
    <location>
        <begin position="33"/>
        <end position="94"/>
    </location>
</feature>